<accession>A0A8S3AM23</accession>
<dbReference type="EMBL" id="CAJOBH010120164">
    <property type="protein sequence ID" value="CAF4707575.1"/>
    <property type="molecule type" value="Genomic_DNA"/>
</dbReference>
<evidence type="ECO:0000313" key="2">
    <source>
        <dbReference type="EMBL" id="CAF4743608.1"/>
    </source>
</evidence>
<reference evidence="2" key="1">
    <citation type="submission" date="2021-02" db="EMBL/GenBank/DDBJ databases">
        <authorList>
            <person name="Nowell W R."/>
        </authorList>
    </citation>
    <scope>NUCLEOTIDE SEQUENCE</scope>
</reference>
<evidence type="ECO:0000313" key="3">
    <source>
        <dbReference type="Proteomes" id="UP000681720"/>
    </source>
</evidence>
<comment type="caution">
    <text evidence="2">The sequence shown here is derived from an EMBL/GenBank/DDBJ whole genome shotgun (WGS) entry which is preliminary data.</text>
</comment>
<evidence type="ECO:0000313" key="1">
    <source>
        <dbReference type="EMBL" id="CAF4707575.1"/>
    </source>
</evidence>
<protein>
    <submittedName>
        <fullName evidence="2">Uncharacterized protein</fullName>
    </submittedName>
</protein>
<sequence>PEPPARPALPREVSSTMNPDDALLAAIRLATDLD</sequence>
<feature type="non-terminal residue" evidence="2">
    <location>
        <position position="1"/>
    </location>
</feature>
<dbReference type="EMBL" id="CAJOBJ010136308">
    <property type="protein sequence ID" value="CAF4743608.1"/>
    <property type="molecule type" value="Genomic_DNA"/>
</dbReference>
<gene>
    <name evidence="1" type="ORF">BYL167_LOCUS44345</name>
    <name evidence="2" type="ORF">GIL414_LOCUS44841</name>
</gene>
<feature type="non-terminal residue" evidence="2">
    <location>
        <position position="34"/>
    </location>
</feature>
<dbReference type="AlphaFoldDB" id="A0A8S3AM23"/>
<name>A0A8S3AM23_9BILA</name>
<organism evidence="2 3">
    <name type="scientific">Rotaria magnacalcarata</name>
    <dbReference type="NCBI Taxonomy" id="392030"/>
    <lineage>
        <taxon>Eukaryota</taxon>
        <taxon>Metazoa</taxon>
        <taxon>Spiralia</taxon>
        <taxon>Gnathifera</taxon>
        <taxon>Rotifera</taxon>
        <taxon>Eurotatoria</taxon>
        <taxon>Bdelloidea</taxon>
        <taxon>Philodinida</taxon>
        <taxon>Philodinidae</taxon>
        <taxon>Rotaria</taxon>
    </lineage>
</organism>
<dbReference type="Proteomes" id="UP000681967">
    <property type="component" value="Unassembled WGS sequence"/>
</dbReference>
<dbReference type="Proteomes" id="UP000681720">
    <property type="component" value="Unassembled WGS sequence"/>
</dbReference>
<proteinExistence type="predicted"/>